<dbReference type="AlphaFoldDB" id="A0AAD4DZU3"/>
<dbReference type="Proteomes" id="UP001195769">
    <property type="component" value="Unassembled WGS sequence"/>
</dbReference>
<evidence type="ECO:0000313" key="2">
    <source>
        <dbReference type="EMBL" id="KAG1896945.1"/>
    </source>
</evidence>
<proteinExistence type="predicted"/>
<organism evidence="2 3">
    <name type="scientific">Suillus fuscotomentosus</name>
    <dbReference type="NCBI Taxonomy" id="1912939"/>
    <lineage>
        <taxon>Eukaryota</taxon>
        <taxon>Fungi</taxon>
        <taxon>Dikarya</taxon>
        <taxon>Basidiomycota</taxon>
        <taxon>Agaricomycotina</taxon>
        <taxon>Agaricomycetes</taxon>
        <taxon>Agaricomycetidae</taxon>
        <taxon>Boletales</taxon>
        <taxon>Suillineae</taxon>
        <taxon>Suillaceae</taxon>
        <taxon>Suillus</taxon>
    </lineage>
</organism>
<protein>
    <submittedName>
        <fullName evidence="2">Uncharacterized protein</fullName>
    </submittedName>
</protein>
<evidence type="ECO:0000313" key="3">
    <source>
        <dbReference type="Proteomes" id="UP001195769"/>
    </source>
</evidence>
<name>A0AAD4DZU3_9AGAM</name>
<accession>A0AAD4DZU3</accession>
<comment type="caution">
    <text evidence="2">The sequence shown here is derived from an EMBL/GenBank/DDBJ whole genome shotgun (WGS) entry which is preliminary data.</text>
</comment>
<feature type="region of interest" description="Disordered" evidence="1">
    <location>
        <begin position="106"/>
        <end position="131"/>
    </location>
</feature>
<reference evidence="2" key="1">
    <citation type="journal article" date="2020" name="New Phytol.">
        <title>Comparative genomics reveals dynamic genome evolution in host specialist ectomycorrhizal fungi.</title>
        <authorList>
            <person name="Lofgren L.A."/>
            <person name="Nguyen N.H."/>
            <person name="Vilgalys R."/>
            <person name="Ruytinx J."/>
            <person name="Liao H.L."/>
            <person name="Branco S."/>
            <person name="Kuo A."/>
            <person name="LaButti K."/>
            <person name="Lipzen A."/>
            <person name="Andreopoulos W."/>
            <person name="Pangilinan J."/>
            <person name="Riley R."/>
            <person name="Hundley H."/>
            <person name="Na H."/>
            <person name="Barry K."/>
            <person name="Grigoriev I.V."/>
            <person name="Stajich J.E."/>
            <person name="Kennedy P.G."/>
        </authorList>
    </citation>
    <scope>NUCLEOTIDE SEQUENCE</scope>
    <source>
        <strain evidence="2">FC203</strain>
    </source>
</reference>
<dbReference type="EMBL" id="JABBWK010000050">
    <property type="protein sequence ID" value="KAG1896945.1"/>
    <property type="molecule type" value="Genomic_DNA"/>
</dbReference>
<evidence type="ECO:0000256" key="1">
    <source>
        <dbReference type="SAM" id="MobiDB-lite"/>
    </source>
</evidence>
<keyword evidence="3" id="KW-1185">Reference proteome</keyword>
<dbReference type="GeneID" id="64671575"/>
<feature type="region of interest" description="Disordered" evidence="1">
    <location>
        <begin position="1"/>
        <end position="30"/>
    </location>
</feature>
<gene>
    <name evidence="2" type="ORF">F5891DRAFT_982964</name>
</gene>
<dbReference type="RefSeq" id="XP_041222521.1">
    <property type="nucleotide sequence ID" value="XM_041377277.1"/>
</dbReference>
<sequence length="197" mass="21360">MNEDHRPDPPPETSEAPVCENSSRPRSRVKRTIRKFAKGVTKKLFKFFKIFRNRIPANQNVDLPDASTTVVQTVEIEGASSSQKNERCIYSSNDKHLATSQIPSDCVNQGPRGEPDSQVQAAPSGEEEVPDTHLADAELQGALDRAHSMGLLGKHATSVASAADNAPAGLDAADNFETKYLQPLKIIDGVLDKIADV</sequence>